<dbReference type="AlphaFoldDB" id="A0AA46YTJ1"/>
<protein>
    <submittedName>
        <fullName evidence="1">Phage head-tail connector protein</fullName>
    </submittedName>
</protein>
<dbReference type="Proteomes" id="UP001164042">
    <property type="component" value="Chromosome"/>
</dbReference>
<reference evidence="1" key="1">
    <citation type="submission" date="2022-10" db="EMBL/GenBank/DDBJ databases">
        <title>Genome assembly of Lactococcus garvieae isolates from cricket gut.</title>
        <authorList>
            <person name="Luecke A.R."/>
            <person name="Brown A.M.V."/>
            <person name="Wakeman C.A."/>
        </authorList>
    </citation>
    <scope>NUCLEOTIDE SEQUENCE</scope>
    <source>
        <strain evidence="1">Alexii-11_2</strain>
    </source>
</reference>
<evidence type="ECO:0000313" key="2">
    <source>
        <dbReference type="Proteomes" id="UP001164042"/>
    </source>
</evidence>
<name>A0AA46YTJ1_9LACT</name>
<dbReference type="RefSeq" id="WP_264308430.1">
    <property type="nucleotide sequence ID" value="NZ_CP109635.1"/>
</dbReference>
<sequence length="111" mass="12637">MADIKTQLVALTEADLELEKEKIDTIISTMTQRLVGKLIKEQTSVPSELSYILLEVCVKRYNQLGDEGYSSRSQEGESLTLSSIFDEFEEDIANWNEENSEAKRNGVWSMQ</sequence>
<dbReference type="EMBL" id="CP109635">
    <property type="protein sequence ID" value="UYT10724.1"/>
    <property type="molecule type" value="Genomic_DNA"/>
</dbReference>
<dbReference type="InterPro" id="IPR021146">
    <property type="entry name" value="Phage_gp6-like_head-tail"/>
</dbReference>
<evidence type="ECO:0000313" key="1">
    <source>
        <dbReference type="EMBL" id="UYT10724.1"/>
    </source>
</evidence>
<accession>A0AA46YTJ1</accession>
<proteinExistence type="predicted"/>
<gene>
    <name evidence="1" type="ORF">OF801_01940</name>
</gene>
<dbReference type="Pfam" id="PF05135">
    <property type="entry name" value="Phage_connect_1"/>
    <property type="match status" value="1"/>
</dbReference>
<organism evidence="1 2">
    <name type="scientific">Lactococcus garvieae</name>
    <dbReference type="NCBI Taxonomy" id="1363"/>
    <lineage>
        <taxon>Bacteria</taxon>
        <taxon>Bacillati</taxon>
        <taxon>Bacillota</taxon>
        <taxon>Bacilli</taxon>
        <taxon>Lactobacillales</taxon>
        <taxon>Streptococcaceae</taxon>
        <taxon>Lactococcus</taxon>
    </lineage>
</organism>